<evidence type="ECO:0000256" key="1">
    <source>
        <dbReference type="ARBA" id="ARBA00022679"/>
    </source>
</evidence>
<protein>
    <submittedName>
        <fullName evidence="4">Acetyltransferase (GNAT) domain-containing protein</fullName>
    </submittedName>
</protein>
<dbReference type="InterPro" id="IPR050832">
    <property type="entry name" value="Bact_Acetyltransf"/>
</dbReference>
<proteinExistence type="predicted"/>
<dbReference type="AlphaFoldDB" id="A0A1H3P9M1"/>
<sequence>MSEIRLRPAEPHEADAITALARRSKAHWGYSQEFLDRVRDILVVHPEQIHDDRVVVADRDGALLGFYRIDGKPPSGELADLFLDPASIGTGLGRRLWEHALAAAKAQGFESLDLEADPNAEPFYLHMGAERTGEIEVYPGRSLPVMTVSL</sequence>
<keyword evidence="2" id="KW-0012">Acyltransferase</keyword>
<organism evidence="4 5">
    <name type="scientific">Amycolatopsis xylanica</name>
    <dbReference type="NCBI Taxonomy" id="589385"/>
    <lineage>
        <taxon>Bacteria</taxon>
        <taxon>Bacillati</taxon>
        <taxon>Actinomycetota</taxon>
        <taxon>Actinomycetes</taxon>
        <taxon>Pseudonocardiales</taxon>
        <taxon>Pseudonocardiaceae</taxon>
        <taxon>Amycolatopsis</taxon>
    </lineage>
</organism>
<dbReference type="PANTHER" id="PTHR43877">
    <property type="entry name" value="AMINOALKYLPHOSPHONATE N-ACETYLTRANSFERASE-RELATED-RELATED"/>
    <property type="match status" value="1"/>
</dbReference>
<feature type="domain" description="N-acetyltransferase" evidence="3">
    <location>
        <begin position="4"/>
        <end position="150"/>
    </location>
</feature>
<dbReference type="PROSITE" id="PS51186">
    <property type="entry name" value="GNAT"/>
    <property type="match status" value="1"/>
</dbReference>
<dbReference type="EMBL" id="FNON01000008">
    <property type="protein sequence ID" value="SDY97787.1"/>
    <property type="molecule type" value="Genomic_DNA"/>
</dbReference>
<dbReference type="InterPro" id="IPR016181">
    <property type="entry name" value="Acyl_CoA_acyltransferase"/>
</dbReference>
<name>A0A1H3P9M1_9PSEU</name>
<keyword evidence="5" id="KW-1185">Reference proteome</keyword>
<dbReference type="CDD" id="cd04301">
    <property type="entry name" value="NAT_SF"/>
    <property type="match status" value="1"/>
</dbReference>
<gene>
    <name evidence="4" type="ORF">SAMN05421504_10892</name>
</gene>
<dbReference type="Gene3D" id="3.40.630.30">
    <property type="match status" value="1"/>
</dbReference>
<keyword evidence="1 4" id="KW-0808">Transferase</keyword>
<evidence type="ECO:0000259" key="3">
    <source>
        <dbReference type="PROSITE" id="PS51186"/>
    </source>
</evidence>
<dbReference type="GO" id="GO:0016747">
    <property type="term" value="F:acyltransferase activity, transferring groups other than amino-acyl groups"/>
    <property type="evidence" value="ECO:0007669"/>
    <property type="project" value="InterPro"/>
</dbReference>
<accession>A0A1H3P9M1</accession>
<evidence type="ECO:0000313" key="4">
    <source>
        <dbReference type="EMBL" id="SDY97787.1"/>
    </source>
</evidence>
<reference evidence="4 5" key="1">
    <citation type="submission" date="2016-10" db="EMBL/GenBank/DDBJ databases">
        <authorList>
            <person name="de Groot N.N."/>
        </authorList>
    </citation>
    <scope>NUCLEOTIDE SEQUENCE [LARGE SCALE GENOMIC DNA]</scope>
    <source>
        <strain evidence="4 5">CPCC 202699</strain>
    </source>
</reference>
<evidence type="ECO:0000313" key="5">
    <source>
        <dbReference type="Proteomes" id="UP000199515"/>
    </source>
</evidence>
<dbReference type="InterPro" id="IPR000182">
    <property type="entry name" value="GNAT_dom"/>
</dbReference>
<dbReference type="Pfam" id="PF13673">
    <property type="entry name" value="Acetyltransf_10"/>
    <property type="match status" value="1"/>
</dbReference>
<dbReference type="RefSeq" id="WP_245757606.1">
    <property type="nucleotide sequence ID" value="NZ_FNON01000008.1"/>
</dbReference>
<evidence type="ECO:0000256" key="2">
    <source>
        <dbReference type="ARBA" id="ARBA00023315"/>
    </source>
</evidence>
<dbReference type="Proteomes" id="UP000199515">
    <property type="component" value="Unassembled WGS sequence"/>
</dbReference>
<dbReference type="PANTHER" id="PTHR43877:SF1">
    <property type="entry name" value="ACETYLTRANSFERASE"/>
    <property type="match status" value="1"/>
</dbReference>
<dbReference type="SUPFAM" id="SSF55729">
    <property type="entry name" value="Acyl-CoA N-acyltransferases (Nat)"/>
    <property type="match status" value="1"/>
</dbReference>
<dbReference type="STRING" id="589385.SAMN05421504_10892"/>